<evidence type="ECO:0000256" key="3">
    <source>
        <dbReference type="ARBA" id="ARBA00023163"/>
    </source>
</evidence>
<dbReference type="AlphaFoldDB" id="A0A0L0VEU5"/>
<keyword evidence="8" id="KW-1185">Reference proteome</keyword>
<evidence type="ECO:0000256" key="5">
    <source>
        <dbReference type="SAM" id="MobiDB-lite"/>
    </source>
</evidence>
<keyword evidence="3" id="KW-0804">Transcription</keyword>
<keyword evidence="4" id="KW-0539">Nucleus</keyword>
<comment type="subcellular location">
    <subcellularLocation>
        <location evidence="1">Nucleus</location>
    </subcellularLocation>
</comment>
<evidence type="ECO:0000256" key="2">
    <source>
        <dbReference type="ARBA" id="ARBA00023015"/>
    </source>
</evidence>
<dbReference type="GO" id="GO:0005669">
    <property type="term" value="C:transcription factor TFIID complex"/>
    <property type="evidence" value="ECO:0007669"/>
    <property type="project" value="InterPro"/>
</dbReference>
<feature type="compositionally biased region" description="Basic and acidic residues" evidence="5">
    <location>
        <begin position="91"/>
        <end position="100"/>
    </location>
</feature>
<feature type="compositionally biased region" description="Basic residues" evidence="5">
    <location>
        <begin position="47"/>
        <end position="63"/>
    </location>
</feature>
<feature type="domain" description="TAFII28-like protein" evidence="6">
    <location>
        <begin position="117"/>
        <end position="146"/>
    </location>
</feature>
<evidence type="ECO:0000256" key="1">
    <source>
        <dbReference type="ARBA" id="ARBA00004123"/>
    </source>
</evidence>
<gene>
    <name evidence="7" type="ORF">PSTG_09022</name>
</gene>
<feature type="compositionally biased region" description="Low complexity" evidence="5">
    <location>
        <begin position="14"/>
        <end position="25"/>
    </location>
</feature>
<feature type="compositionally biased region" description="Low complexity" evidence="5">
    <location>
        <begin position="32"/>
        <end position="46"/>
    </location>
</feature>
<dbReference type="Pfam" id="PF04719">
    <property type="entry name" value="TAFII28"/>
    <property type="match status" value="1"/>
</dbReference>
<dbReference type="PANTHER" id="PTHR13218:SF8">
    <property type="entry name" value="TRANSCRIPTION INITIATION FACTOR TFIID SUBUNIT 11"/>
    <property type="match status" value="1"/>
</dbReference>
<feature type="region of interest" description="Disordered" evidence="5">
    <location>
        <begin position="1"/>
        <end position="100"/>
    </location>
</feature>
<comment type="caution">
    <text evidence="7">The sequence shown here is derived from an EMBL/GenBank/DDBJ whole genome shotgun (WGS) entry which is preliminary data.</text>
</comment>
<sequence length="181" mass="21214">MNAFSPTPESTYHSPSQPLILPSLPTRRKSKPNTTNNNNNNNTINNNKRRKSSNLINHHHHHQRGEEEPGGEDNSPANGPDGEIDHEDEDQIPKELNDDDYSIRKREDLLNKDRLKILLEHFDPQQMDRYTEYRNSGLAKANIRKSNDRHSRIRESVCRTHGRISIRYTEKERWIWTDKSS</sequence>
<evidence type="ECO:0000259" key="6">
    <source>
        <dbReference type="Pfam" id="PF04719"/>
    </source>
</evidence>
<dbReference type="Proteomes" id="UP000054564">
    <property type="component" value="Unassembled WGS sequence"/>
</dbReference>
<keyword evidence="2" id="KW-0805">Transcription regulation</keyword>
<dbReference type="EMBL" id="AJIL01000064">
    <property type="protein sequence ID" value="KNE97805.1"/>
    <property type="molecule type" value="Genomic_DNA"/>
</dbReference>
<accession>A0A0L0VEU5</accession>
<dbReference type="InterPro" id="IPR045127">
    <property type="entry name" value="TAF11-like"/>
</dbReference>
<feature type="compositionally biased region" description="Polar residues" evidence="5">
    <location>
        <begin position="1"/>
        <end position="13"/>
    </location>
</feature>
<dbReference type="GO" id="GO:0051123">
    <property type="term" value="P:RNA polymerase II preinitiation complex assembly"/>
    <property type="evidence" value="ECO:0007669"/>
    <property type="project" value="InterPro"/>
</dbReference>
<organism evidence="7 8">
    <name type="scientific">Puccinia striiformis f. sp. tritici PST-78</name>
    <dbReference type="NCBI Taxonomy" id="1165861"/>
    <lineage>
        <taxon>Eukaryota</taxon>
        <taxon>Fungi</taxon>
        <taxon>Dikarya</taxon>
        <taxon>Basidiomycota</taxon>
        <taxon>Pucciniomycotina</taxon>
        <taxon>Pucciniomycetes</taxon>
        <taxon>Pucciniales</taxon>
        <taxon>Pucciniaceae</taxon>
        <taxon>Puccinia</taxon>
    </lineage>
</organism>
<name>A0A0L0VEU5_9BASI</name>
<protein>
    <recommendedName>
        <fullName evidence="6">TAFII28-like protein domain-containing protein</fullName>
    </recommendedName>
</protein>
<dbReference type="PANTHER" id="PTHR13218">
    <property type="entry name" value="TRANSCRIPTION INITIATION FACTOR TFIID SUBUNIT 11-RELATED"/>
    <property type="match status" value="1"/>
</dbReference>
<proteinExistence type="predicted"/>
<reference evidence="8" key="1">
    <citation type="submission" date="2014-03" db="EMBL/GenBank/DDBJ databases">
        <title>The Genome Sequence of Puccinia striiformis f. sp. tritici PST-78.</title>
        <authorList>
            <consortium name="The Broad Institute Genome Sequencing Platform"/>
            <person name="Cuomo C."/>
            <person name="Hulbert S."/>
            <person name="Chen X."/>
            <person name="Walker B."/>
            <person name="Young S.K."/>
            <person name="Zeng Q."/>
            <person name="Gargeya S."/>
            <person name="Fitzgerald M."/>
            <person name="Haas B."/>
            <person name="Abouelleil A."/>
            <person name="Alvarado L."/>
            <person name="Arachchi H.M."/>
            <person name="Berlin A.M."/>
            <person name="Chapman S.B."/>
            <person name="Goldberg J."/>
            <person name="Griggs A."/>
            <person name="Gujja S."/>
            <person name="Hansen M."/>
            <person name="Howarth C."/>
            <person name="Imamovic A."/>
            <person name="Larimer J."/>
            <person name="McCowan C."/>
            <person name="Montmayeur A."/>
            <person name="Murphy C."/>
            <person name="Neiman D."/>
            <person name="Pearson M."/>
            <person name="Priest M."/>
            <person name="Roberts A."/>
            <person name="Saif S."/>
            <person name="Shea T."/>
            <person name="Sisk P."/>
            <person name="Sykes S."/>
            <person name="Wortman J."/>
            <person name="Nusbaum C."/>
            <person name="Birren B."/>
        </authorList>
    </citation>
    <scope>NUCLEOTIDE SEQUENCE [LARGE SCALE GENOMIC DNA]</scope>
    <source>
        <strain evidence="8">race PST-78</strain>
    </source>
</reference>
<dbReference type="GO" id="GO:0016251">
    <property type="term" value="F:RNA polymerase II general transcription initiation factor activity"/>
    <property type="evidence" value="ECO:0007669"/>
    <property type="project" value="TreeGrafter"/>
</dbReference>
<evidence type="ECO:0000313" key="8">
    <source>
        <dbReference type="Proteomes" id="UP000054564"/>
    </source>
</evidence>
<dbReference type="InterPro" id="IPR006809">
    <property type="entry name" value="TAFII28_dom"/>
</dbReference>
<evidence type="ECO:0000256" key="4">
    <source>
        <dbReference type="ARBA" id="ARBA00023242"/>
    </source>
</evidence>
<evidence type="ECO:0000313" key="7">
    <source>
        <dbReference type="EMBL" id="KNE97805.1"/>
    </source>
</evidence>